<gene>
    <name evidence="1" type="ORF">SAMN05444163_8099</name>
</gene>
<dbReference type="RefSeq" id="WP_091977255.1">
    <property type="nucleotide sequence ID" value="NZ_LT629693.1"/>
</dbReference>
<organism evidence="1 2">
    <name type="scientific">Bradyrhizobium ottawaense</name>
    <dbReference type="NCBI Taxonomy" id="931866"/>
    <lineage>
        <taxon>Bacteria</taxon>
        <taxon>Pseudomonadati</taxon>
        <taxon>Pseudomonadota</taxon>
        <taxon>Alphaproteobacteria</taxon>
        <taxon>Hyphomicrobiales</taxon>
        <taxon>Nitrobacteraceae</taxon>
        <taxon>Bradyrhizobium</taxon>
    </lineage>
</organism>
<name>A0ABY0QHA7_9BRAD</name>
<sequence length="88" mass="9936">MTRHTESKTFAIPEKWVAYSLVAATQTQWRGRRYPAIQFEALMQNKFLAAAIWIGLALWSSSDNTGVIFLISYSCLLIGYKFGKANAD</sequence>
<reference evidence="1 2" key="1">
    <citation type="submission" date="2016-10" db="EMBL/GenBank/DDBJ databases">
        <authorList>
            <person name="Varghese N."/>
            <person name="Submissions S."/>
        </authorList>
    </citation>
    <scope>NUCLEOTIDE SEQUENCE [LARGE SCALE GENOMIC DNA]</scope>
    <source>
        <strain evidence="1 2">GAS524</strain>
    </source>
</reference>
<evidence type="ECO:0000313" key="2">
    <source>
        <dbReference type="Proteomes" id="UP000198803"/>
    </source>
</evidence>
<keyword evidence="2" id="KW-1185">Reference proteome</keyword>
<dbReference type="EMBL" id="LT629693">
    <property type="protein sequence ID" value="SDK43299.1"/>
    <property type="molecule type" value="Genomic_DNA"/>
</dbReference>
<protein>
    <submittedName>
        <fullName evidence="1">Uncharacterized protein</fullName>
    </submittedName>
</protein>
<dbReference type="Proteomes" id="UP000198803">
    <property type="component" value="Chromosome I"/>
</dbReference>
<accession>A0ABY0QHA7</accession>
<proteinExistence type="predicted"/>
<evidence type="ECO:0000313" key="1">
    <source>
        <dbReference type="EMBL" id="SDK43299.1"/>
    </source>
</evidence>